<keyword evidence="10" id="KW-1185">Reference proteome</keyword>
<name>A0A940SVU5_9ENTE</name>
<feature type="transmembrane region" description="Helical" evidence="7">
    <location>
        <begin position="268"/>
        <end position="287"/>
    </location>
</feature>
<dbReference type="Proteomes" id="UP000674938">
    <property type="component" value="Unassembled WGS sequence"/>
</dbReference>
<comment type="subcellular location">
    <subcellularLocation>
        <location evidence="1">Cell membrane</location>
        <topology evidence="1">Multi-pass membrane protein</topology>
    </subcellularLocation>
</comment>
<feature type="transmembrane region" description="Helical" evidence="7">
    <location>
        <begin position="160"/>
        <end position="179"/>
    </location>
</feature>
<keyword evidence="6 7" id="KW-0472">Membrane</keyword>
<dbReference type="InterPro" id="IPR011701">
    <property type="entry name" value="MFS"/>
</dbReference>
<dbReference type="EMBL" id="JAEEGA010000009">
    <property type="protein sequence ID" value="MBP1042254.1"/>
    <property type="molecule type" value="Genomic_DNA"/>
</dbReference>
<evidence type="ECO:0000256" key="2">
    <source>
        <dbReference type="ARBA" id="ARBA00022448"/>
    </source>
</evidence>
<evidence type="ECO:0000313" key="10">
    <source>
        <dbReference type="Proteomes" id="UP000674938"/>
    </source>
</evidence>
<dbReference type="PROSITE" id="PS50850">
    <property type="entry name" value="MFS"/>
    <property type="match status" value="1"/>
</dbReference>
<dbReference type="InterPro" id="IPR036259">
    <property type="entry name" value="MFS_trans_sf"/>
</dbReference>
<dbReference type="GO" id="GO:0005886">
    <property type="term" value="C:plasma membrane"/>
    <property type="evidence" value="ECO:0007669"/>
    <property type="project" value="UniProtKB-SubCell"/>
</dbReference>
<feature type="transmembrane region" description="Helical" evidence="7">
    <location>
        <begin position="38"/>
        <end position="60"/>
    </location>
</feature>
<dbReference type="Pfam" id="PF07690">
    <property type="entry name" value="MFS_1"/>
    <property type="match status" value="1"/>
</dbReference>
<accession>A0A940SVU5</accession>
<reference evidence="9" key="1">
    <citation type="submission" date="2020-12" db="EMBL/GenBank/DDBJ databases">
        <title>Vagococcus allomyrinae sp. nov. and Enterococcus lavae sp. nov., isolated from the larvae of Allomyrina dichotoma.</title>
        <authorList>
            <person name="Lee S.D."/>
        </authorList>
    </citation>
    <scope>NUCLEOTIDE SEQUENCE</scope>
    <source>
        <strain evidence="9">BWB3-3</strain>
    </source>
</reference>
<evidence type="ECO:0000256" key="7">
    <source>
        <dbReference type="SAM" id="Phobius"/>
    </source>
</evidence>
<feature type="transmembrane region" description="Helical" evidence="7">
    <location>
        <begin position="72"/>
        <end position="90"/>
    </location>
</feature>
<evidence type="ECO:0000256" key="4">
    <source>
        <dbReference type="ARBA" id="ARBA00022692"/>
    </source>
</evidence>
<sequence length="396" mass="42247">MKSVKIKIAILSQSFIIMGILVASTVLANIAEEFPNASLTGIQLIMTFGMVASFPCSLLAGSLGNKFSKKNISLIGILLMLTGGLLPLVFNQRIIFLYVSSLLIGSGQGLLMTTVSNLTTALFKDEERSQMYGLQASFQNGGSVVLMMVAGIAARVKWSNAYLAFLIVIPVLLVVWLWLPQEQPLEQENEVGNSQEDSRSPYSVLLIGVLICLFCIGYATFSLNISLYLATMNLGDSALAALSMSFSTGAGVIGGMLFPIIFKRMKRFVFVLSCGLTAIGYLSLVLFPNLMTTFLAAILSGIGFSTAVPLGTQAISETATASQMSASMGSFMAFTSIGAAVSPIVINALANVLPTQSNGTVFFTSSLFLGIVMIFGIVWAIRTSKSQVGQNQEKFE</sequence>
<proteinExistence type="predicted"/>
<keyword evidence="4 7" id="KW-0812">Transmembrane</keyword>
<comment type="caution">
    <text evidence="9">The sequence shown here is derived from an EMBL/GenBank/DDBJ whole genome shotgun (WGS) entry which is preliminary data.</text>
</comment>
<keyword evidence="2" id="KW-0813">Transport</keyword>
<keyword evidence="3" id="KW-1003">Cell membrane</keyword>
<dbReference type="RefSeq" id="WP_209529254.1">
    <property type="nucleotide sequence ID" value="NZ_JAEEGA010000009.1"/>
</dbReference>
<evidence type="ECO:0000256" key="3">
    <source>
        <dbReference type="ARBA" id="ARBA00022475"/>
    </source>
</evidence>
<evidence type="ECO:0000259" key="8">
    <source>
        <dbReference type="PROSITE" id="PS50850"/>
    </source>
</evidence>
<dbReference type="Gene3D" id="1.20.1250.20">
    <property type="entry name" value="MFS general substrate transporter like domains"/>
    <property type="match status" value="1"/>
</dbReference>
<dbReference type="InterPro" id="IPR050171">
    <property type="entry name" value="MFS_Transporters"/>
</dbReference>
<feature type="transmembrane region" description="Helical" evidence="7">
    <location>
        <begin position="131"/>
        <end position="154"/>
    </location>
</feature>
<organism evidence="9 10">
    <name type="scientific">Vagococcus allomyrinae</name>
    <dbReference type="NCBI Taxonomy" id="2794353"/>
    <lineage>
        <taxon>Bacteria</taxon>
        <taxon>Bacillati</taxon>
        <taxon>Bacillota</taxon>
        <taxon>Bacilli</taxon>
        <taxon>Lactobacillales</taxon>
        <taxon>Enterococcaceae</taxon>
        <taxon>Vagococcus</taxon>
    </lineage>
</organism>
<feature type="transmembrane region" description="Helical" evidence="7">
    <location>
        <begin position="239"/>
        <end position="261"/>
    </location>
</feature>
<evidence type="ECO:0000256" key="5">
    <source>
        <dbReference type="ARBA" id="ARBA00022989"/>
    </source>
</evidence>
<dbReference type="GO" id="GO:0022857">
    <property type="term" value="F:transmembrane transporter activity"/>
    <property type="evidence" value="ECO:0007669"/>
    <property type="project" value="InterPro"/>
</dbReference>
<dbReference type="AlphaFoldDB" id="A0A940SVU5"/>
<evidence type="ECO:0000256" key="6">
    <source>
        <dbReference type="ARBA" id="ARBA00023136"/>
    </source>
</evidence>
<evidence type="ECO:0000256" key="1">
    <source>
        <dbReference type="ARBA" id="ARBA00004651"/>
    </source>
</evidence>
<dbReference type="SUPFAM" id="SSF103473">
    <property type="entry name" value="MFS general substrate transporter"/>
    <property type="match status" value="1"/>
</dbReference>
<feature type="domain" description="Major facilitator superfamily (MFS) profile" evidence="8">
    <location>
        <begin position="1"/>
        <end position="384"/>
    </location>
</feature>
<protein>
    <submittedName>
        <fullName evidence="9">MFS transporter</fullName>
    </submittedName>
</protein>
<evidence type="ECO:0000313" key="9">
    <source>
        <dbReference type="EMBL" id="MBP1042254.1"/>
    </source>
</evidence>
<feature type="transmembrane region" description="Helical" evidence="7">
    <location>
        <begin position="331"/>
        <end position="350"/>
    </location>
</feature>
<keyword evidence="5 7" id="KW-1133">Transmembrane helix</keyword>
<feature type="transmembrane region" description="Helical" evidence="7">
    <location>
        <begin position="200"/>
        <end position="219"/>
    </location>
</feature>
<dbReference type="PANTHER" id="PTHR23517:SF3">
    <property type="entry name" value="INTEGRAL MEMBRANE TRANSPORT PROTEIN"/>
    <property type="match status" value="1"/>
</dbReference>
<feature type="transmembrane region" description="Helical" evidence="7">
    <location>
        <begin position="96"/>
        <end position="119"/>
    </location>
</feature>
<feature type="transmembrane region" description="Helical" evidence="7">
    <location>
        <begin position="362"/>
        <end position="381"/>
    </location>
</feature>
<gene>
    <name evidence="9" type="ORF">I6N95_14640</name>
</gene>
<dbReference type="PANTHER" id="PTHR23517">
    <property type="entry name" value="RESISTANCE PROTEIN MDTM, PUTATIVE-RELATED-RELATED"/>
    <property type="match status" value="1"/>
</dbReference>
<feature type="transmembrane region" description="Helical" evidence="7">
    <location>
        <begin position="293"/>
        <end position="310"/>
    </location>
</feature>
<dbReference type="InterPro" id="IPR020846">
    <property type="entry name" value="MFS_dom"/>
</dbReference>